<keyword evidence="2" id="KW-1185">Reference proteome</keyword>
<comment type="caution">
    <text evidence="1">The sequence shown here is derived from an EMBL/GenBank/DDBJ whole genome shotgun (WGS) entry which is preliminary data.</text>
</comment>
<organism evidence="1 2">
    <name type="scientific">Naganishia adeliensis</name>
    <dbReference type="NCBI Taxonomy" id="92952"/>
    <lineage>
        <taxon>Eukaryota</taxon>
        <taxon>Fungi</taxon>
        <taxon>Dikarya</taxon>
        <taxon>Basidiomycota</taxon>
        <taxon>Agaricomycotina</taxon>
        <taxon>Tremellomycetes</taxon>
        <taxon>Filobasidiales</taxon>
        <taxon>Filobasidiaceae</taxon>
        <taxon>Naganishia</taxon>
    </lineage>
</organism>
<reference evidence="1" key="1">
    <citation type="submission" date="2023-04" db="EMBL/GenBank/DDBJ databases">
        <title>Draft Genome sequencing of Naganishia species isolated from polar environments using Oxford Nanopore Technology.</title>
        <authorList>
            <person name="Leo P."/>
            <person name="Venkateswaran K."/>
        </authorList>
    </citation>
    <scope>NUCLEOTIDE SEQUENCE</scope>
    <source>
        <strain evidence="1">MNA-CCFEE 5262</strain>
    </source>
</reference>
<accession>A0ACC2WBS1</accession>
<protein>
    <submittedName>
        <fullName evidence="1">Uncharacterized protein</fullName>
    </submittedName>
</protein>
<proteinExistence type="predicted"/>
<evidence type="ECO:0000313" key="2">
    <source>
        <dbReference type="Proteomes" id="UP001230649"/>
    </source>
</evidence>
<name>A0ACC2WBS1_9TREE</name>
<evidence type="ECO:0000313" key="1">
    <source>
        <dbReference type="EMBL" id="KAJ9108032.1"/>
    </source>
</evidence>
<gene>
    <name evidence="1" type="ORF">QFC20_003601</name>
</gene>
<dbReference type="Proteomes" id="UP001230649">
    <property type="component" value="Unassembled WGS sequence"/>
</dbReference>
<dbReference type="EMBL" id="JASBWS010000034">
    <property type="protein sequence ID" value="KAJ9108032.1"/>
    <property type="molecule type" value="Genomic_DNA"/>
</dbReference>
<sequence length="509" mass="57296">MTNGSSRTADSNVPVSLLDTDLYKLTMQNAVFKMYPDAHSEYKFTNRAPEMLFSRRCYDWAKDQVQALSKLRLLPAERRYLEEHCPYFHTDYLDFVENLKLDPENQVQVTFKPQADRASSAEETTQGQASGEERDAKRRKVQDANESSAGEMGLIEMDIQGPWRDCILYEVPLMSISLAKQKTLTLLTESSGCILFSEFGTRRRRSYKIHDAVVKGLIDGNKEWAETEDGKRIMAENDGKKPGGLAGTSNVRISKKGKMWLLRGSGSQVFLAMQYGLRPVGTIAHEWIMAIGAKEDYDSPNLKAMDAWEKVYPANGSSPLHTMLTDTYTIKTFFDEFTSDWERALRWNGLRHDSGDPLTFARAVKDAWTDVAAKSGKLADQVIKGKKVIFSDGLDVPESLRIWRECEKIGIDGKHTVCRVNLYPNDTRFAIASFGIGTNLTNDFHKSSDPATKSKPLNIVIKLRRIDGLECVKLTDDKGKYTGKPDEVSRVLKKLKGEKAAEEVSAETK</sequence>